<dbReference type="EMBL" id="CP062310">
    <property type="protein sequence ID" value="QOJ79505.1"/>
    <property type="molecule type" value="Genomic_DNA"/>
</dbReference>
<dbReference type="InParanoid" id="A0A7L9FL06"/>
<dbReference type="AlphaFoldDB" id="A0A7L9FL06"/>
<dbReference type="GeneID" id="59148895"/>
<dbReference type="PANTHER" id="PTHR42250:SF1">
    <property type="entry name" value="ASCH DOMAIN-CONTAINING PROTEIN"/>
    <property type="match status" value="1"/>
</dbReference>
<proteinExistence type="predicted"/>
<feature type="domain" description="ASCH" evidence="1">
    <location>
        <begin position="14"/>
        <end position="112"/>
    </location>
</feature>
<keyword evidence="3" id="KW-1185">Reference proteome</keyword>
<gene>
    <name evidence="2" type="ORF">IG193_03325</name>
</gene>
<dbReference type="SUPFAM" id="SSF88697">
    <property type="entry name" value="PUA domain-like"/>
    <property type="match status" value="1"/>
</dbReference>
<evidence type="ECO:0000259" key="1">
    <source>
        <dbReference type="SMART" id="SM01022"/>
    </source>
</evidence>
<dbReference type="Pfam" id="PF04266">
    <property type="entry name" value="ASCH"/>
    <property type="match status" value="1"/>
</dbReference>
<evidence type="ECO:0000313" key="2">
    <source>
        <dbReference type="EMBL" id="QOJ79505.1"/>
    </source>
</evidence>
<dbReference type="Gene3D" id="2.30.130.30">
    <property type="entry name" value="Hypothetical protein"/>
    <property type="match status" value="1"/>
</dbReference>
<dbReference type="SMART" id="SM01022">
    <property type="entry name" value="ASCH"/>
    <property type="match status" value="1"/>
</dbReference>
<dbReference type="KEGG" id="thel:IG193_03325"/>
<dbReference type="Proteomes" id="UP000594121">
    <property type="component" value="Chromosome"/>
</dbReference>
<dbReference type="InterPro" id="IPR015947">
    <property type="entry name" value="PUA-like_sf"/>
</dbReference>
<dbReference type="CDD" id="cd06552">
    <property type="entry name" value="ASCH_yqfb_like"/>
    <property type="match status" value="1"/>
</dbReference>
<name>A0A7L9FL06_9CREN</name>
<organism evidence="2 3">
    <name type="scientific">Infirmifilum lucidum</name>
    <dbReference type="NCBI Taxonomy" id="2776706"/>
    <lineage>
        <taxon>Archaea</taxon>
        <taxon>Thermoproteota</taxon>
        <taxon>Thermoprotei</taxon>
        <taxon>Thermofilales</taxon>
        <taxon>Thermofilaceae</taxon>
        <taxon>Infirmifilum</taxon>
    </lineage>
</organism>
<dbReference type="InterPro" id="IPR007374">
    <property type="entry name" value="ASCH_domain"/>
</dbReference>
<dbReference type="RefSeq" id="WP_192819477.1">
    <property type="nucleotide sequence ID" value="NZ_CP062310.1"/>
</dbReference>
<dbReference type="PANTHER" id="PTHR42250">
    <property type="entry name" value="ASCH DOMAIN-CONTAINING PROTEIN"/>
    <property type="match status" value="1"/>
</dbReference>
<reference evidence="2 3" key="1">
    <citation type="submission" date="2020-10" db="EMBL/GenBank/DDBJ databases">
        <title>Thermofilum lucidum 3507LT sp. nov. a novel member of Thermofilaceae family isolated from Chile hot spring, and proposal of description order Thermofilales.</title>
        <authorList>
            <person name="Zayulina K.S."/>
            <person name="Elcheninov A.G."/>
            <person name="Toshchakov S.V."/>
            <person name="Kublanov I.V."/>
        </authorList>
    </citation>
    <scope>NUCLEOTIDE SEQUENCE [LARGE SCALE GENOMIC DNA]</scope>
    <source>
        <strain evidence="2 3">3507LT</strain>
    </source>
</reference>
<evidence type="ECO:0000313" key="3">
    <source>
        <dbReference type="Proteomes" id="UP000594121"/>
    </source>
</evidence>
<sequence>MPEKNAVRRLGRVLSFRLSYLERLFSGEKSTTIRRGIVQPLRSEVYLESNGKIYGEARVKSLRFTRVADLTDEDAKKDGFNSRKDLLDALREIYPDIKDEDWVTIISLDNITRYSSPVKTEGLKSSSNIDTSLVARLSLAHGLPESQEHRAILARLALGYSLEEVARIHGVPVLRVREILGKYAIMLREKRLLPTQA</sequence>
<protein>
    <submittedName>
        <fullName evidence="2">ASCH domain-containing protein</fullName>
    </submittedName>
</protein>
<accession>A0A7L9FL06</accession>